<protein>
    <recommendedName>
        <fullName evidence="4">20 kDa chaperonin, chloroplastic</fullName>
    </recommendedName>
    <alternativeName>
        <fullName evidence="3">Chaperonin 10</fullName>
    </alternativeName>
    <alternativeName>
        <fullName evidence="5">Protein Cpn21</fullName>
    </alternativeName>
</protein>
<evidence type="ECO:0000313" key="7">
    <source>
        <dbReference type="EMBL" id="CAD8258368.1"/>
    </source>
</evidence>
<name>A0A7R9UAA2_9STRA</name>
<dbReference type="AlphaFoldDB" id="A0A7R9UAA2"/>
<comment type="similarity">
    <text evidence="1 6">Belongs to the GroES chaperonin family.</text>
</comment>
<dbReference type="GO" id="GO:0051087">
    <property type="term" value="F:protein-folding chaperone binding"/>
    <property type="evidence" value="ECO:0007669"/>
    <property type="project" value="TreeGrafter"/>
</dbReference>
<dbReference type="Gene3D" id="2.30.33.40">
    <property type="entry name" value="GroES chaperonin"/>
    <property type="match status" value="2"/>
</dbReference>
<dbReference type="PANTHER" id="PTHR10772:SF63">
    <property type="entry name" value="20 KDA CHAPERONIN, CHLOROPLASTIC"/>
    <property type="match status" value="1"/>
</dbReference>
<dbReference type="FunFam" id="2.30.33.40:FF:000001">
    <property type="entry name" value="10 kDa chaperonin"/>
    <property type="match status" value="2"/>
</dbReference>
<dbReference type="Pfam" id="PF00166">
    <property type="entry name" value="Cpn10"/>
    <property type="match status" value="2"/>
</dbReference>
<dbReference type="InterPro" id="IPR037124">
    <property type="entry name" value="Chaperonin_GroES_sf"/>
</dbReference>
<dbReference type="PANTHER" id="PTHR10772">
    <property type="entry name" value="10 KDA HEAT SHOCK PROTEIN"/>
    <property type="match status" value="1"/>
</dbReference>
<evidence type="ECO:0000256" key="6">
    <source>
        <dbReference type="RuleBase" id="RU003479"/>
    </source>
</evidence>
<dbReference type="GO" id="GO:0044183">
    <property type="term" value="F:protein folding chaperone"/>
    <property type="evidence" value="ECO:0007669"/>
    <property type="project" value="InterPro"/>
</dbReference>
<reference evidence="7" key="1">
    <citation type="submission" date="2021-01" db="EMBL/GenBank/DDBJ databases">
        <authorList>
            <person name="Corre E."/>
            <person name="Pelletier E."/>
            <person name="Niang G."/>
            <person name="Scheremetjew M."/>
            <person name="Finn R."/>
            <person name="Kale V."/>
            <person name="Holt S."/>
            <person name="Cochrane G."/>
            <person name="Meng A."/>
            <person name="Brown T."/>
            <person name="Cohen L."/>
        </authorList>
    </citation>
    <scope>NUCLEOTIDE SEQUENCE</scope>
    <source>
        <strain evidence="7">CCMP2078</strain>
    </source>
</reference>
<dbReference type="GO" id="GO:0051082">
    <property type="term" value="F:unfolded protein binding"/>
    <property type="evidence" value="ECO:0007669"/>
    <property type="project" value="TreeGrafter"/>
</dbReference>
<evidence type="ECO:0000256" key="1">
    <source>
        <dbReference type="ARBA" id="ARBA00006975"/>
    </source>
</evidence>
<dbReference type="HAMAP" id="MF_00580">
    <property type="entry name" value="CH10"/>
    <property type="match status" value="1"/>
</dbReference>
<organism evidence="7">
    <name type="scientific">Pinguiococcus pyrenoidosus</name>
    <dbReference type="NCBI Taxonomy" id="172671"/>
    <lineage>
        <taxon>Eukaryota</taxon>
        <taxon>Sar</taxon>
        <taxon>Stramenopiles</taxon>
        <taxon>Ochrophyta</taxon>
        <taxon>Pinguiophyceae</taxon>
        <taxon>Pinguiochrysidales</taxon>
        <taxon>Pinguiochrysidaceae</taxon>
        <taxon>Pinguiococcus</taxon>
    </lineage>
</organism>
<keyword evidence="2 6" id="KW-0143">Chaperone</keyword>
<evidence type="ECO:0000256" key="2">
    <source>
        <dbReference type="ARBA" id="ARBA00023186"/>
    </source>
</evidence>
<dbReference type="InterPro" id="IPR020818">
    <property type="entry name" value="Chaperonin_GroES"/>
</dbReference>
<gene>
    <name evidence="7" type="ORF">PPYR1160_LOCUS7869</name>
</gene>
<dbReference type="GO" id="GO:0005524">
    <property type="term" value="F:ATP binding"/>
    <property type="evidence" value="ECO:0007669"/>
    <property type="project" value="InterPro"/>
</dbReference>
<dbReference type="EMBL" id="HBEA01010267">
    <property type="protein sequence ID" value="CAD8258368.1"/>
    <property type="molecule type" value="Transcribed_RNA"/>
</dbReference>
<dbReference type="InterPro" id="IPR011032">
    <property type="entry name" value="GroES-like_sf"/>
</dbReference>
<dbReference type="GO" id="GO:0046872">
    <property type="term" value="F:metal ion binding"/>
    <property type="evidence" value="ECO:0007669"/>
    <property type="project" value="TreeGrafter"/>
</dbReference>
<evidence type="ECO:0000256" key="5">
    <source>
        <dbReference type="ARBA" id="ARBA00079398"/>
    </source>
</evidence>
<evidence type="ECO:0000256" key="4">
    <source>
        <dbReference type="ARBA" id="ARBA00073031"/>
    </source>
</evidence>
<dbReference type="SMART" id="SM00883">
    <property type="entry name" value="Cpn10"/>
    <property type="match status" value="2"/>
</dbReference>
<dbReference type="GO" id="GO:0005739">
    <property type="term" value="C:mitochondrion"/>
    <property type="evidence" value="ECO:0007669"/>
    <property type="project" value="TreeGrafter"/>
</dbReference>
<accession>A0A7R9UAA2</accession>
<dbReference type="PRINTS" id="PR00297">
    <property type="entry name" value="CHAPERONIN10"/>
</dbReference>
<sequence length="236" mass="25638">MALTPVAAFAPSARTPPRGLAVSAAETDVPPNLDGRPITSDLQPVSNFVLVKLRDAMAQTAGGIIMPETAKKRPNDGLAVAVGPGRYHPETGKLMPVSVKAGERVMYGEYMGTKIKYNEEDHVLVREDEVLLRYTGDIIKKDTVEPVGDKVLVEMTKEEKQTASGIVLSPEASKSRVCEGIILQCGPGRMSSEGETIPMPVKPDDKIKFREYGGEEVNIEGTEYMVVRANDILAKW</sequence>
<proteinExistence type="inferred from homology"/>
<dbReference type="SUPFAM" id="SSF50129">
    <property type="entry name" value="GroES-like"/>
    <property type="match status" value="2"/>
</dbReference>
<dbReference type="CDD" id="cd00320">
    <property type="entry name" value="cpn10"/>
    <property type="match status" value="2"/>
</dbReference>
<evidence type="ECO:0000256" key="3">
    <source>
        <dbReference type="ARBA" id="ARBA00031971"/>
    </source>
</evidence>